<keyword evidence="7" id="KW-1185">Reference proteome</keyword>
<dbReference type="AlphaFoldDB" id="A0A5J4Z5M4"/>
<gene>
    <name evidence="6" type="ORF">FVE85_6746</name>
</gene>
<name>A0A5J4Z5M4_PORPP</name>
<comment type="caution">
    <text evidence="6">The sequence shown here is derived from an EMBL/GenBank/DDBJ whole genome shotgun (WGS) entry which is preliminary data.</text>
</comment>
<protein>
    <submittedName>
        <fullName evidence="6">Eukaryotic translation initiation factor 4 gamma 1</fullName>
    </submittedName>
</protein>
<dbReference type="Pfam" id="PF02854">
    <property type="entry name" value="MIF4G"/>
    <property type="match status" value="1"/>
</dbReference>
<dbReference type="InterPro" id="IPR016024">
    <property type="entry name" value="ARM-type_fold"/>
</dbReference>
<feature type="region of interest" description="Disordered" evidence="4">
    <location>
        <begin position="82"/>
        <end position="102"/>
    </location>
</feature>
<dbReference type="GO" id="GO:0003743">
    <property type="term" value="F:translation initiation factor activity"/>
    <property type="evidence" value="ECO:0007669"/>
    <property type="project" value="UniProtKB-KW"/>
</dbReference>
<dbReference type="EMBL" id="VRMN01000001">
    <property type="protein sequence ID" value="KAA8499161.1"/>
    <property type="molecule type" value="Genomic_DNA"/>
</dbReference>
<keyword evidence="3" id="KW-0648">Protein biosynthesis</keyword>
<dbReference type="InterPro" id="IPR003890">
    <property type="entry name" value="MIF4G-like_typ-3"/>
</dbReference>
<dbReference type="Gene3D" id="1.25.40.180">
    <property type="match status" value="2"/>
</dbReference>
<feature type="domain" description="MI" evidence="5">
    <location>
        <begin position="731"/>
        <end position="854"/>
    </location>
</feature>
<dbReference type="PANTHER" id="PTHR23253:SF9">
    <property type="entry name" value="EUKARYOTIC TRANSLATION INITIATION FACTOR 4 GAMMA 2"/>
    <property type="match status" value="1"/>
</dbReference>
<evidence type="ECO:0000256" key="1">
    <source>
        <dbReference type="ARBA" id="ARBA00005775"/>
    </source>
</evidence>
<evidence type="ECO:0000256" key="2">
    <source>
        <dbReference type="ARBA" id="ARBA00022540"/>
    </source>
</evidence>
<feature type="region of interest" description="Disordered" evidence="4">
    <location>
        <begin position="595"/>
        <end position="637"/>
    </location>
</feature>
<dbReference type="GO" id="GO:0003729">
    <property type="term" value="F:mRNA binding"/>
    <property type="evidence" value="ECO:0007669"/>
    <property type="project" value="TreeGrafter"/>
</dbReference>
<dbReference type="GO" id="GO:0016281">
    <property type="term" value="C:eukaryotic translation initiation factor 4F complex"/>
    <property type="evidence" value="ECO:0007669"/>
    <property type="project" value="TreeGrafter"/>
</dbReference>
<feature type="region of interest" description="Disordered" evidence="4">
    <location>
        <begin position="522"/>
        <end position="549"/>
    </location>
</feature>
<reference evidence="7" key="1">
    <citation type="journal article" date="2019" name="Nat. Commun.">
        <title>Expansion of phycobilisome linker gene families in mesophilic red algae.</title>
        <authorList>
            <person name="Lee J."/>
            <person name="Kim D."/>
            <person name="Bhattacharya D."/>
            <person name="Yoon H.S."/>
        </authorList>
    </citation>
    <scope>NUCLEOTIDE SEQUENCE [LARGE SCALE GENOMIC DNA]</scope>
    <source>
        <strain evidence="7">CCMP 1328</strain>
    </source>
</reference>
<evidence type="ECO:0000313" key="7">
    <source>
        <dbReference type="Proteomes" id="UP000324585"/>
    </source>
</evidence>
<feature type="region of interest" description="Disordered" evidence="4">
    <location>
        <begin position="134"/>
        <end position="161"/>
    </location>
</feature>
<dbReference type="PROSITE" id="PS51366">
    <property type="entry name" value="MI"/>
    <property type="match status" value="1"/>
</dbReference>
<evidence type="ECO:0000256" key="4">
    <source>
        <dbReference type="SAM" id="MobiDB-lite"/>
    </source>
</evidence>
<comment type="similarity">
    <text evidence="1">Belongs to the eukaryotic initiation factor 4G family.</text>
</comment>
<keyword evidence="2 6" id="KW-0396">Initiation factor</keyword>
<dbReference type="SUPFAM" id="SSF48371">
    <property type="entry name" value="ARM repeat"/>
    <property type="match status" value="2"/>
</dbReference>
<evidence type="ECO:0000313" key="6">
    <source>
        <dbReference type="EMBL" id="KAA8499161.1"/>
    </source>
</evidence>
<accession>A0A5J4Z5M4</accession>
<dbReference type="SMART" id="SM00543">
    <property type="entry name" value="MIF4G"/>
    <property type="match status" value="1"/>
</dbReference>
<dbReference type="PANTHER" id="PTHR23253">
    <property type="entry name" value="EUKARYOTIC TRANSLATION INITIATION FACTOR 4 GAMMA"/>
    <property type="match status" value="1"/>
</dbReference>
<evidence type="ECO:0000256" key="3">
    <source>
        <dbReference type="ARBA" id="ARBA00022917"/>
    </source>
</evidence>
<sequence length="930" mass="99600">MARCRYDVEEAYAKAELGNELASLEEPDVWFEEFVKMIKGMGLFVGDRVEVAASGRGGQGSGAHARGMDRGDIGAFARGAIPGGSKQSFQTHTAAGSAQQSGNMLDNARKMAPISYMSGAGGAVDPFDLNSARRRNPPLPKTFSAGDGGTHTPRAGKGSQRFETRGSGIVRSTQYDLAPVAPLVASENAWKPTSVGGHTITLDEISAKIREARLILNKLTVEKFDTLYEQIKAIDVHNKEVLKGIVSEVFEKALMQPTFSKMYAELCKRLSDEVKDEFEGETQVVTLKDGSTEVQVKPVNFRSILLKSCQSEFQRSALSDSVENTRLQMIQAKAAAAAAQAKEGATDQETAPTISENDVLLAMMREKRRMLGNVRFIGELFVKDLIKEQIIRDHCIGPLMQKIEKKASNGASEADEEDIEALCKLLSTVGKKMDDKARTKKAKYSLEETNEIYTKLTHVAQDKSLPSRARFMIQDMLELRENKWVPRRQENEAKKISEIHKDIEKNDLAKSQAQAEINRIASMRGGRGGGSGGAGRGGDYRRGGPPGGYTSSVKGMTQHMSGANAVSGSTATSRVDSMMNRVDSDRVSEISAGMSDVRLGPSRPGAGALGGRSGAAWRMQDRGGKQTKGAGFSSAAAAGSGVGGATGFGLSGSGGHPAGAGGASGGGARGGADLLTTNSFSALENDDDAPVVSSGNNTKSSQIETTGAEPTLAAADGRGLRVEKAELPKDKLKRRTKSIVSDFIATEDVEDLKNRVEELHENNFADFLDNVLNESLDATPEQRTKIGRLLVLCNDAGAGELTPGHYISAFEPYLEELDSNEIDFLGITPVLGAYVGACYGARCFGIADELAVDWIAPCLEQVNNKGLVATFIVCALAALRDSGASVDECRPLYKQIGVDVLQLTAELKDKEKEKLNKLIQEKNAEPLLAK</sequence>
<dbReference type="Proteomes" id="UP000324585">
    <property type="component" value="Unassembled WGS sequence"/>
</dbReference>
<feature type="compositionally biased region" description="Gly residues" evidence="4">
    <location>
        <begin position="525"/>
        <end position="537"/>
    </location>
</feature>
<feature type="region of interest" description="Disordered" evidence="4">
    <location>
        <begin position="684"/>
        <end position="706"/>
    </location>
</feature>
<proteinExistence type="inferred from homology"/>
<evidence type="ECO:0000259" key="5">
    <source>
        <dbReference type="PROSITE" id="PS51366"/>
    </source>
</evidence>
<organism evidence="6 7">
    <name type="scientific">Porphyridium purpureum</name>
    <name type="common">Red alga</name>
    <name type="synonym">Porphyridium cruentum</name>
    <dbReference type="NCBI Taxonomy" id="35688"/>
    <lineage>
        <taxon>Eukaryota</taxon>
        <taxon>Rhodophyta</taxon>
        <taxon>Bangiophyceae</taxon>
        <taxon>Porphyridiales</taxon>
        <taxon>Porphyridiaceae</taxon>
        <taxon>Porphyridium</taxon>
    </lineage>
</organism>
<feature type="compositionally biased region" description="Polar residues" evidence="4">
    <location>
        <begin position="693"/>
        <end position="705"/>
    </location>
</feature>
<feature type="compositionally biased region" description="Polar residues" evidence="4">
    <location>
        <begin position="85"/>
        <end position="102"/>
    </location>
</feature>
<dbReference type="InterPro" id="IPR003891">
    <property type="entry name" value="Initiation_fac_eIF4g_MI"/>
</dbReference>
<dbReference type="OrthoDB" id="514777at2759"/>